<evidence type="ECO:0000313" key="2">
    <source>
        <dbReference type="Proteomes" id="UP001362999"/>
    </source>
</evidence>
<reference evidence="1 2" key="1">
    <citation type="journal article" date="2024" name="J Genomics">
        <title>Draft genome sequencing and assembly of Favolaschia claudopus CIRM-BRFM 2984 isolated from oak limbs.</title>
        <authorList>
            <person name="Navarro D."/>
            <person name="Drula E."/>
            <person name="Chaduli D."/>
            <person name="Cazenave R."/>
            <person name="Ahrendt S."/>
            <person name="Wang J."/>
            <person name="Lipzen A."/>
            <person name="Daum C."/>
            <person name="Barry K."/>
            <person name="Grigoriev I.V."/>
            <person name="Favel A."/>
            <person name="Rosso M.N."/>
            <person name="Martin F."/>
        </authorList>
    </citation>
    <scope>NUCLEOTIDE SEQUENCE [LARGE SCALE GENOMIC DNA]</scope>
    <source>
        <strain evidence="1 2">CIRM-BRFM 2984</strain>
    </source>
</reference>
<accession>A0AAW0CTN0</accession>
<organism evidence="1 2">
    <name type="scientific">Favolaschia claudopus</name>
    <dbReference type="NCBI Taxonomy" id="2862362"/>
    <lineage>
        <taxon>Eukaryota</taxon>
        <taxon>Fungi</taxon>
        <taxon>Dikarya</taxon>
        <taxon>Basidiomycota</taxon>
        <taxon>Agaricomycotina</taxon>
        <taxon>Agaricomycetes</taxon>
        <taxon>Agaricomycetidae</taxon>
        <taxon>Agaricales</taxon>
        <taxon>Marasmiineae</taxon>
        <taxon>Mycenaceae</taxon>
        <taxon>Favolaschia</taxon>
    </lineage>
</organism>
<protein>
    <submittedName>
        <fullName evidence="1">Uncharacterized protein</fullName>
    </submittedName>
</protein>
<name>A0AAW0CTN0_9AGAR</name>
<gene>
    <name evidence="1" type="ORF">R3P38DRAFT_2767775</name>
</gene>
<evidence type="ECO:0000313" key="1">
    <source>
        <dbReference type="EMBL" id="KAK7042152.1"/>
    </source>
</evidence>
<dbReference type="Proteomes" id="UP001362999">
    <property type="component" value="Unassembled WGS sequence"/>
</dbReference>
<dbReference type="AlphaFoldDB" id="A0AAW0CTN0"/>
<dbReference type="EMBL" id="JAWWNJ010000013">
    <property type="protein sequence ID" value="KAK7042152.1"/>
    <property type="molecule type" value="Genomic_DNA"/>
</dbReference>
<comment type="caution">
    <text evidence="1">The sequence shown here is derived from an EMBL/GenBank/DDBJ whole genome shotgun (WGS) entry which is preliminary data.</text>
</comment>
<proteinExistence type="predicted"/>
<sequence length="100" mass="11435">MRDTSVLQFGRVRVQIGEPSHLKIYLCPTWGVNQHEASVREWEGRVGEEPRYKEHRSVSRAPPRVKKISVIAVFDDGVRQRVFTGKYVPQPGSDSSNTEQ</sequence>
<keyword evidence="2" id="KW-1185">Reference proteome</keyword>